<dbReference type="STRING" id="595499.SMDSEM_002"/>
<dbReference type="InterPro" id="IPR024083">
    <property type="entry name" value="Fumarase/histidase_N"/>
</dbReference>
<dbReference type="GO" id="GO:0006106">
    <property type="term" value="P:fumarate metabolic process"/>
    <property type="evidence" value="ECO:0007669"/>
    <property type="project" value="InterPro"/>
</dbReference>
<gene>
    <name evidence="4" type="primary">fumC</name>
    <name evidence="4" type="ordered locus">SMDSEM_002</name>
</gene>
<dbReference type="Pfam" id="PF00206">
    <property type="entry name" value="Lyase_1"/>
    <property type="match status" value="1"/>
</dbReference>
<name>C7LJX3_KARMS</name>
<evidence type="ECO:0000259" key="3">
    <source>
        <dbReference type="Pfam" id="PF00206"/>
    </source>
</evidence>
<dbReference type="InterPro" id="IPR022761">
    <property type="entry name" value="Fumarate_lyase_N"/>
</dbReference>
<dbReference type="Gene3D" id="1.20.200.10">
    <property type="entry name" value="Fumarase/aspartase (Central domain)"/>
    <property type="match status" value="1"/>
</dbReference>
<organism evidence="4 5">
    <name type="scientific">Karelsulcia muelleri (strain SMDSEM)</name>
    <name type="common">Sulcia muelleri</name>
    <dbReference type="NCBI Taxonomy" id="595499"/>
    <lineage>
        <taxon>Bacteria</taxon>
        <taxon>Pseudomonadati</taxon>
        <taxon>Bacteroidota</taxon>
        <taxon>Flavobacteriia</taxon>
        <taxon>Flavobacteriales</taxon>
        <taxon>Candidatus Karelsulcia</taxon>
    </lineage>
</organism>
<evidence type="ECO:0000313" key="4">
    <source>
        <dbReference type="EMBL" id="ACU52735.1"/>
    </source>
</evidence>
<dbReference type="PANTHER" id="PTHR11444:SF1">
    <property type="entry name" value="FUMARATE HYDRATASE, MITOCHONDRIAL"/>
    <property type="match status" value="1"/>
</dbReference>
<dbReference type="InterPro" id="IPR005677">
    <property type="entry name" value="Fum_hydII"/>
</dbReference>
<evidence type="ECO:0000256" key="2">
    <source>
        <dbReference type="ARBA" id="ARBA00012921"/>
    </source>
</evidence>
<dbReference type="GO" id="GO:0006099">
    <property type="term" value="P:tricarboxylic acid cycle"/>
    <property type="evidence" value="ECO:0007669"/>
    <property type="project" value="TreeGrafter"/>
</dbReference>
<dbReference type="GO" id="GO:0004333">
    <property type="term" value="F:fumarate hydratase activity"/>
    <property type="evidence" value="ECO:0007669"/>
    <property type="project" value="UniProtKB-EC"/>
</dbReference>
<dbReference type="GO" id="GO:0006108">
    <property type="term" value="P:malate metabolic process"/>
    <property type="evidence" value="ECO:0007669"/>
    <property type="project" value="TreeGrafter"/>
</dbReference>
<dbReference type="FunFam" id="1.10.275.10:FF:000001">
    <property type="entry name" value="Fumarate hydratase, mitochondrial"/>
    <property type="match status" value="1"/>
</dbReference>
<dbReference type="PANTHER" id="PTHR11444">
    <property type="entry name" value="ASPARTATEAMMONIA/ARGININOSUCCINATE/ADENYLOSUCCINATE LYASE"/>
    <property type="match status" value="1"/>
</dbReference>
<dbReference type="InterPro" id="IPR008948">
    <property type="entry name" value="L-Aspartase-like"/>
</dbReference>
<sequence>MTFRIEKDSLGTIEVSNKKYWGAQTERSKINFKIGKKYSMPIEIISGLAYLKKAAAITNYELGFLSKKKKKIITKVCDEILEGKLNNNFPLVIWQTGSGTQTNININEVISNRAHVLSGKKLGEGISYINPNEDVNKSQSSNDAFTTAMHIASYKILIEKTIPGIKKLRNSLKLKSFDYKNIIKIGRTHLAPSLGQEFSAYVSQLDKVIKELKNIINNILELACRFDLKVVNYISNLTGFEFKTAKNKLSSHETIVITHGILKNLAISLFKISNDIRMMSSVIGDGEIIIPSPSGKINPIQCEAFCMVSIKVIGNDTTISLASGSGVCKPVIGSNFLESAKLIGEACFSFSKNCISGINPNIPRIKKLLNQSLNLI</sequence>
<evidence type="ECO:0000256" key="1">
    <source>
        <dbReference type="ARBA" id="ARBA00009084"/>
    </source>
</evidence>
<dbReference type="PRINTS" id="PR00149">
    <property type="entry name" value="FUMRATELYASE"/>
</dbReference>
<dbReference type="SUPFAM" id="SSF48557">
    <property type="entry name" value="L-aspartase-like"/>
    <property type="match status" value="1"/>
</dbReference>
<evidence type="ECO:0000313" key="5">
    <source>
        <dbReference type="Proteomes" id="UP000008074"/>
    </source>
</evidence>
<dbReference type="HOGENOM" id="CLU_021594_0_0_10"/>
<reference evidence="4 5" key="1">
    <citation type="journal article" date="2009" name="Proc. Natl. Acad. Sci. U.S.A.">
        <title>Convergent evolution of metabolic roles in bacterial co-symbionts of insects.</title>
        <authorList>
            <person name="McCutcheon J.P."/>
            <person name="McDonald B.R."/>
            <person name="Moran N.A."/>
        </authorList>
    </citation>
    <scope>NUCLEOTIDE SEQUENCE [LARGE SCALE GENOMIC DNA]</scope>
    <source>
        <strain evidence="4 5">SMDSEM</strain>
    </source>
</reference>
<accession>C7LJX3</accession>
<proteinExistence type="inferred from homology"/>
<dbReference type="InterPro" id="IPR000362">
    <property type="entry name" value="Fumarate_lyase_fam"/>
</dbReference>
<comment type="similarity">
    <text evidence="1">Belongs to the class-II fumarase/aspartase family. Fumarase subfamily.</text>
</comment>
<dbReference type="Gene3D" id="1.10.275.10">
    <property type="entry name" value="Fumarase/aspartase (N-terminal domain)"/>
    <property type="match status" value="1"/>
</dbReference>
<dbReference type="EMBL" id="CP001605">
    <property type="protein sequence ID" value="ACU52735.1"/>
    <property type="molecule type" value="Genomic_DNA"/>
</dbReference>
<protein>
    <recommendedName>
        <fullName evidence="2">fumarate hydratase</fullName>
        <ecNumber evidence="2">4.2.1.2</ecNumber>
    </recommendedName>
</protein>
<dbReference type="Proteomes" id="UP000008074">
    <property type="component" value="Chromosome"/>
</dbReference>
<dbReference type="KEGG" id="sms:SMDSEM_002"/>
<dbReference type="EC" id="4.2.1.2" evidence="2"/>
<dbReference type="AlphaFoldDB" id="C7LJX3"/>
<feature type="domain" description="Fumarate lyase N-terminal" evidence="3">
    <location>
        <begin position="11"/>
        <end position="314"/>
    </location>
</feature>